<feature type="region of interest" description="Disordered" evidence="12">
    <location>
        <begin position="1"/>
        <end position="21"/>
    </location>
</feature>
<keyword evidence="7" id="KW-0418">Kinase</keyword>
<evidence type="ECO:0000256" key="9">
    <source>
        <dbReference type="ARBA" id="ARBA00022989"/>
    </source>
</evidence>
<dbReference type="InterPro" id="IPR003661">
    <property type="entry name" value="HisK_dim/P_dom"/>
</dbReference>
<dbReference type="SMART" id="SM00387">
    <property type="entry name" value="HATPase_c"/>
    <property type="match status" value="1"/>
</dbReference>
<evidence type="ECO:0000256" key="11">
    <source>
        <dbReference type="ARBA" id="ARBA00023136"/>
    </source>
</evidence>
<evidence type="ECO:0000256" key="7">
    <source>
        <dbReference type="ARBA" id="ARBA00022777"/>
    </source>
</evidence>
<dbReference type="InterPro" id="IPR001610">
    <property type="entry name" value="PAC"/>
</dbReference>
<evidence type="ECO:0000256" key="5">
    <source>
        <dbReference type="ARBA" id="ARBA00022692"/>
    </source>
</evidence>
<dbReference type="PROSITE" id="PS50109">
    <property type="entry name" value="HIS_KIN"/>
    <property type="match status" value="1"/>
</dbReference>
<feature type="domain" description="PAC" evidence="15">
    <location>
        <begin position="233"/>
        <end position="287"/>
    </location>
</feature>
<keyword evidence="11" id="KW-0472">Membrane</keyword>
<evidence type="ECO:0000256" key="2">
    <source>
        <dbReference type="ARBA" id="ARBA00004141"/>
    </source>
</evidence>
<dbReference type="Pfam" id="PF00512">
    <property type="entry name" value="HisKA"/>
    <property type="match status" value="1"/>
</dbReference>
<feature type="domain" description="PAC" evidence="15">
    <location>
        <begin position="113"/>
        <end position="165"/>
    </location>
</feature>
<evidence type="ECO:0000256" key="4">
    <source>
        <dbReference type="ARBA" id="ARBA00022679"/>
    </source>
</evidence>
<dbReference type="CDD" id="cd00130">
    <property type="entry name" value="PAS"/>
    <property type="match status" value="2"/>
</dbReference>
<reference evidence="17" key="1">
    <citation type="submission" date="2011-06" db="EMBL/GenBank/DDBJ databases">
        <authorList>
            <consortium name="US DOE Joint Genome Institute (JGI-PGF)"/>
            <person name="Lucas S."/>
            <person name="Han J."/>
            <person name="Lapidus A."/>
            <person name="Cheng J.-F."/>
            <person name="Goodwin L."/>
            <person name="Pitluck S."/>
            <person name="Peters L."/>
            <person name="Land M.L."/>
            <person name="Hauser L."/>
            <person name="Vogl K."/>
            <person name="Liu Z."/>
            <person name="Overmann J."/>
            <person name="Frigaard N.-U."/>
            <person name="Bryant D.A."/>
            <person name="Woyke T.J."/>
        </authorList>
    </citation>
    <scope>NUCLEOTIDE SEQUENCE [LARGE SCALE GENOMIC DNA]</scope>
    <source>
        <strain evidence="17">970</strain>
    </source>
</reference>
<dbReference type="PANTHER" id="PTHR42878:SF7">
    <property type="entry name" value="SENSOR HISTIDINE KINASE GLRK"/>
    <property type="match status" value="1"/>
</dbReference>
<dbReference type="SUPFAM" id="SSF55874">
    <property type="entry name" value="ATPase domain of HSP90 chaperone/DNA topoisomerase II/histidine kinase"/>
    <property type="match status" value="1"/>
</dbReference>
<dbReference type="InterPro" id="IPR036890">
    <property type="entry name" value="HATPase_C_sf"/>
</dbReference>
<protein>
    <recommendedName>
        <fullName evidence="3">histidine kinase</fullName>
        <ecNumber evidence="3">2.7.13.3</ecNumber>
    </recommendedName>
</protein>
<feature type="compositionally biased region" description="Polar residues" evidence="12">
    <location>
        <begin position="1"/>
        <end position="13"/>
    </location>
</feature>
<dbReference type="eggNOG" id="COG5002">
    <property type="taxonomic scope" value="Bacteria"/>
</dbReference>
<dbReference type="Gene3D" id="3.30.565.10">
    <property type="entry name" value="Histidine kinase-like ATPase, C-terminal domain"/>
    <property type="match status" value="1"/>
</dbReference>
<comment type="catalytic activity">
    <reaction evidence="1">
        <text>ATP + protein L-histidine = ADP + protein N-phospho-L-histidine.</text>
        <dbReference type="EC" id="2.7.13.3"/>
    </reaction>
</comment>
<name>H8Z3H0_9GAMM</name>
<dbReference type="GO" id="GO:0016020">
    <property type="term" value="C:membrane"/>
    <property type="evidence" value="ECO:0007669"/>
    <property type="project" value="UniProtKB-SubCell"/>
</dbReference>
<sequence>MSQDTRSNPTSDDNAGDPLLGMAPSERTALALRESQARFTRLTAGLADRLFVFTTTTDGEILYLSDGYRLLVDEHIEQKIGQNWRNLADWTAESINTLLDQFTRLLTGELERSNFDLAYRQPDGNLHHLAIHAYRIYSEERNEDFIEGIALDTTERNAFEARLRNLQRAIDQAPVSILITDTESRIQYVNPFFCRITGYAPSEVIGQTPQLFKSGEQSDDTYRELWENLRRGETWRGELVNKRKDGSLYWEAATISPIRDDRGRIVNFLGVKESIDDSKELERIKEDVERIMRHDLKTPLNAILALPELLLLDDNLTADQRDSVTVIQESARKMRDMIELSLDLFKMETGQFDYRPQTLNLIPVLRQVIRIVEPRAASQRLDFRYRLDGRNLDGEPSPDQPIYIRADARLLFSMLSNLITNAIDASPDGEAVVLAINQHNPLRLAIINRGLVPPAIRAHFFEKYRSHGKKGGTGLGTYSAKLMADTMKMALSMETSDASDTTCIELLIPSAPTLNPDADVSGSS</sequence>
<dbReference type="GO" id="GO:0005524">
    <property type="term" value="F:ATP binding"/>
    <property type="evidence" value="ECO:0007669"/>
    <property type="project" value="UniProtKB-KW"/>
</dbReference>
<feature type="domain" description="PAS" evidence="14">
    <location>
        <begin position="162"/>
        <end position="208"/>
    </location>
</feature>
<dbReference type="Gene3D" id="1.10.287.130">
    <property type="match status" value="1"/>
</dbReference>
<dbReference type="InterPro" id="IPR005467">
    <property type="entry name" value="His_kinase_dom"/>
</dbReference>
<dbReference type="CDD" id="cd00082">
    <property type="entry name" value="HisKA"/>
    <property type="match status" value="1"/>
</dbReference>
<evidence type="ECO:0000256" key="12">
    <source>
        <dbReference type="SAM" id="MobiDB-lite"/>
    </source>
</evidence>
<dbReference type="InterPro" id="IPR003594">
    <property type="entry name" value="HATPase_dom"/>
</dbReference>
<dbReference type="EC" id="2.7.13.3" evidence="3"/>
<dbReference type="InterPro" id="IPR035965">
    <property type="entry name" value="PAS-like_dom_sf"/>
</dbReference>
<keyword evidence="4" id="KW-0808">Transferase</keyword>
<dbReference type="InterPro" id="IPR000014">
    <property type="entry name" value="PAS"/>
</dbReference>
<dbReference type="InterPro" id="IPR036097">
    <property type="entry name" value="HisK_dim/P_sf"/>
</dbReference>
<keyword evidence="9" id="KW-1133">Transmembrane helix</keyword>
<evidence type="ECO:0000259" key="15">
    <source>
        <dbReference type="PROSITE" id="PS50113"/>
    </source>
</evidence>
<dbReference type="Pfam" id="PF13426">
    <property type="entry name" value="PAS_9"/>
    <property type="match status" value="2"/>
</dbReference>
<dbReference type="GO" id="GO:0030295">
    <property type="term" value="F:protein kinase activator activity"/>
    <property type="evidence" value="ECO:0007669"/>
    <property type="project" value="TreeGrafter"/>
</dbReference>
<dbReference type="AlphaFoldDB" id="H8Z3H0"/>
<gene>
    <name evidence="16" type="ORF">Thi970DRAFT_02113</name>
</gene>
<dbReference type="SMART" id="SM00091">
    <property type="entry name" value="PAS"/>
    <property type="match status" value="2"/>
</dbReference>
<dbReference type="GO" id="GO:0000156">
    <property type="term" value="F:phosphorelay response regulator activity"/>
    <property type="evidence" value="ECO:0007669"/>
    <property type="project" value="TreeGrafter"/>
</dbReference>
<evidence type="ECO:0000256" key="6">
    <source>
        <dbReference type="ARBA" id="ARBA00022741"/>
    </source>
</evidence>
<keyword evidence="17" id="KW-1185">Reference proteome</keyword>
<evidence type="ECO:0000259" key="14">
    <source>
        <dbReference type="PROSITE" id="PS50112"/>
    </source>
</evidence>
<dbReference type="Pfam" id="PF02518">
    <property type="entry name" value="HATPase_c"/>
    <property type="match status" value="1"/>
</dbReference>
<dbReference type="STRING" id="631362.Thi970DRAFT_02113"/>
<feature type="domain" description="Histidine kinase" evidence="13">
    <location>
        <begin position="291"/>
        <end position="512"/>
    </location>
</feature>
<evidence type="ECO:0000259" key="13">
    <source>
        <dbReference type="PROSITE" id="PS50109"/>
    </source>
</evidence>
<evidence type="ECO:0000256" key="1">
    <source>
        <dbReference type="ARBA" id="ARBA00000085"/>
    </source>
</evidence>
<proteinExistence type="predicted"/>
<dbReference type="GO" id="GO:0007234">
    <property type="term" value="P:osmosensory signaling via phosphorelay pathway"/>
    <property type="evidence" value="ECO:0007669"/>
    <property type="project" value="TreeGrafter"/>
</dbReference>
<organism evidence="16 17">
    <name type="scientific">Thiorhodovibrio frisius</name>
    <dbReference type="NCBI Taxonomy" id="631362"/>
    <lineage>
        <taxon>Bacteria</taxon>
        <taxon>Pseudomonadati</taxon>
        <taxon>Pseudomonadota</taxon>
        <taxon>Gammaproteobacteria</taxon>
        <taxon>Chromatiales</taxon>
        <taxon>Chromatiaceae</taxon>
        <taxon>Thiorhodovibrio</taxon>
    </lineage>
</organism>
<dbReference type="PROSITE" id="PS50112">
    <property type="entry name" value="PAS"/>
    <property type="match status" value="1"/>
</dbReference>
<dbReference type="InterPro" id="IPR000700">
    <property type="entry name" value="PAS-assoc_C"/>
</dbReference>
<dbReference type="OrthoDB" id="7051794at2"/>
<dbReference type="HOGENOM" id="CLU_506920_0_0_6"/>
<keyword evidence="8" id="KW-0067">ATP-binding</keyword>
<dbReference type="SUPFAM" id="SSF47384">
    <property type="entry name" value="Homodimeric domain of signal transducing histidine kinase"/>
    <property type="match status" value="1"/>
</dbReference>
<evidence type="ECO:0000256" key="10">
    <source>
        <dbReference type="ARBA" id="ARBA00023012"/>
    </source>
</evidence>
<dbReference type="Proteomes" id="UP000002964">
    <property type="component" value="Unassembled WGS sequence"/>
</dbReference>
<evidence type="ECO:0000313" key="17">
    <source>
        <dbReference type="Proteomes" id="UP000002964"/>
    </source>
</evidence>
<evidence type="ECO:0000256" key="3">
    <source>
        <dbReference type="ARBA" id="ARBA00012438"/>
    </source>
</evidence>
<keyword evidence="10" id="KW-0902">Two-component regulatory system</keyword>
<dbReference type="SMART" id="SM00086">
    <property type="entry name" value="PAC"/>
    <property type="match status" value="2"/>
</dbReference>
<dbReference type="RefSeq" id="WP_009148462.1">
    <property type="nucleotide sequence ID" value="NZ_CP121471.1"/>
</dbReference>
<dbReference type="EMBL" id="JH603169">
    <property type="protein sequence ID" value="EIC21878.1"/>
    <property type="molecule type" value="Genomic_DNA"/>
</dbReference>
<comment type="subcellular location">
    <subcellularLocation>
        <location evidence="2">Membrane</location>
        <topology evidence="2">Multi-pass membrane protein</topology>
    </subcellularLocation>
</comment>
<dbReference type="NCBIfam" id="TIGR00229">
    <property type="entry name" value="sensory_box"/>
    <property type="match status" value="2"/>
</dbReference>
<dbReference type="SUPFAM" id="SSF55785">
    <property type="entry name" value="PYP-like sensor domain (PAS domain)"/>
    <property type="match status" value="2"/>
</dbReference>
<keyword evidence="5" id="KW-0812">Transmembrane</keyword>
<dbReference type="GO" id="GO:0000155">
    <property type="term" value="F:phosphorelay sensor kinase activity"/>
    <property type="evidence" value="ECO:0007669"/>
    <property type="project" value="InterPro"/>
</dbReference>
<accession>H8Z3H0</accession>
<dbReference type="SMART" id="SM00388">
    <property type="entry name" value="HisKA"/>
    <property type="match status" value="1"/>
</dbReference>
<reference evidence="16 17" key="2">
    <citation type="submission" date="2011-11" db="EMBL/GenBank/DDBJ databases">
        <authorList>
            <consortium name="US DOE Joint Genome Institute"/>
            <person name="Lucas S."/>
            <person name="Han J."/>
            <person name="Lapidus A."/>
            <person name="Cheng J.-F."/>
            <person name="Goodwin L."/>
            <person name="Pitluck S."/>
            <person name="Peters L."/>
            <person name="Ovchinnikova G."/>
            <person name="Zhang X."/>
            <person name="Detter J.C."/>
            <person name="Han C."/>
            <person name="Tapia R."/>
            <person name="Land M."/>
            <person name="Hauser L."/>
            <person name="Kyrpides N."/>
            <person name="Ivanova N."/>
            <person name="Pagani I."/>
            <person name="Vogl K."/>
            <person name="Liu Z."/>
            <person name="Overmann J."/>
            <person name="Frigaard N.-U."/>
            <person name="Bryant D."/>
            <person name="Woyke T."/>
        </authorList>
    </citation>
    <scope>NUCLEOTIDE SEQUENCE [LARGE SCALE GENOMIC DNA]</scope>
    <source>
        <strain evidence="16 17">970</strain>
    </source>
</reference>
<keyword evidence="6" id="KW-0547">Nucleotide-binding</keyword>
<evidence type="ECO:0000313" key="16">
    <source>
        <dbReference type="EMBL" id="EIC21878.1"/>
    </source>
</evidence>
<dbReference type="InterPro" id="IPR050351">
    <property type="entry name" value="BphY/WalK/GraS-like"/>
</dbReference>
<evidence type="ECO:0000256" key="8">
    <source>
        <dbReference type="ARBA" id="ARBA00022840"/>
    </source>
</evidence>
<dbReference type="PROSITE" id="PS50113">
    <property type="entry name" value="PAC"/>
    <property type="match status" value="2"/>
</dbReference>
<dbReference type="Gene3D" id="3.30.450.20">
    <property type="entry name" value="PAS domain"/>
    <property type="match status" value="2"/>
</dbReference>
<dbReference type="PANTHER" id="PTHR42878">
    <property type="entry name" value="TWO-COMPONENT HISTIDINE KINASE"/>
    <property type="match status" value="1"/>
</dbReference>